<gene>
    <name evidence="3" type="ORF">GCM10011489_14190</name>
</gene>
<accession>A0A916T115</accession>
<dbReference type="Gene3D" id="3.20.20.140">
    <property type="entry name" value="Metal-dependent hydrolases"/>
    <property type="match status" value="1"/>
</dbReference>
<protein>
    <submittedName>
        <fullName evidence="3">Hydroxyatrazine ethylaminohydrolase</fullName>
    </submittedName>
</protein>
<evidence type="ECO:0000313" key="4">
    <source>
        <dbReference type="Proteomes" id="UP000621454"/>
    </source>
</evidence>
<evidence type="ECO:0000259" key="2">
    <source>
        <dbReference type="Pfam" id="PF01979"/>
    </source>
</evidence>
<dbReference type="InterPro" id="IPR050287">
    <property type="entry name" value="MTA/SAH_deaminase"/>
</dbReference>
<comment type="caution">
    <text evidence="3">The sequence shown here is derived from an EMBL/GenBank/DDBJ whole genome shotgun (WGS) entry which is preliminary data.</text>
</comment>
<keyword evidence="1" id="KW-0378">Hydrolase</keyword>
<reference evidence="3" key="1">
    <citation type="journal article" date="2014" name="Int. J. Syst. Evol. Microbiol.">
        <title>Complete genome sequence of Corynebacterium casei LMG S-19264T (=DSM 44701T), isolated from a smear-ripened cheese.</title>
        <authorList>
            <consortium name="US DOE Joint Genome Institute (JGI-PGF)"/>
            <person name="Walter F."/>
            <person name="Albersmeier A."/>
            <person name="Kalinowski J."/>
            <person name="Ruckert C."/>
        </authorList>
    </citation>
    <scope>NUCLEOTIDE SEQUENCE</scope>
    <source>
        <strain evidence="3">CGMCC 1.12827</strain>
    </source>
</reference>
<organism evidence="3 4">
    <name type="scientific">Gordonia jinhuaensis</name>
    <dbReference type="NCBI Taxonomy" id="1517702"/>
    <lineage>
        <taxon>Bacteria</taxon>
        <taxon>Bacillati</taxon>
        <taxon>Actinomycetota</taxon>
        <taxon>Actinomycetes</taxon>
        <taxon>Mycobacteriales</taxon>
        <taxon>Gordoniaceae</taxon>
        <taxon>Gordonia</taxon>
    </lineage>
</organism>
<dbReference type="InterPro" id="IPR006680">
    <property type="entry name" value="Amidohydro-rel"/>
</dbReference>
<dbReference type="GO" id="GO:0016810">
    <property type="term" value="F:hydrolase activity, acting on carbon-nitrogen (but not peptide) bonds"/>
    <property type="evidence" value="ECO:0007669"/>
    <property type="project" value="InterPro"/>
</dbReference>
<evidence type="ECO:0000256" key="1">
    <source>
        <dbReference type="ARBA" id="ARBA00022801"/>
    </source>
</evidence>
<dbReference type="Gene3D" id="2.30.40.10">
    <property type="entry name" value="Urease, subunit C, domain 1"/>
    <property type="match status" value="1"/>
</dbReference>
<feature type="domain" description="Amidohydrolase-related" evidence="2">
    <location>
        <begin position="65"/>
        <end position="429"/>
    </location>
</feature>
<dbReference type="InterPro" id="IPR032466">
    <property type="entry name" value="Metal_Hydrolase"/>
</dbReference>
<evidence type="ECO:0000313" key="3">
    <source>
        <dbReference type="EMBL" id="GGB27214.1"/>
    </source>
</evidence>
<proteinExistence type="predicted"/>
<dbReference type="SUPFAM" id="SSF51338">
    <property type="entry name" value="Composite domain of metallo-dependent hydrolases"/>
    <property type="match status" value="1"/>
</dbReference>
<dbReference type="Proteomes" id="UP000621454">
    <property type="component" value="Unassembled WGS sequence"/>
</dbReference>
<dbReference type="EMBL" id="BMGC01000007">
    <property type="protein sequence ID" value="GGB27214.1"/>
    <property type="molecule type" value="Genomic_DNA"/>
</dbReference>
<dbReference type="PANTHER" id="PTHR43794">
    <property type="entry name" value="AMINOHYDROLASE SSNA-RELATED"/>
    <property type="match status" value="1"/>
</dbReference>
<reference evidence="3" key="2">
    <citation type="submission" date="2020-09" db="EMBL/GenBank/DDBJ databases">
        <authorList>
            <person name="Sun Q."/>
            <person name="Zhou Y."/>
        </authorList>
    </citation>
    <scope>NUCLEOTIDE SEQUENCE</scope>
    <source>
        <strain evidence="3">CGMCC 1.12827</strain>
    </source>
</reference>
<dbReference type="AlphaFoldDB" id="A0A916T115"/>
<sequence>MTGRSADGDSARALTTVLRGAAAVMVDGQTVTTGDVVIDSATISKADDVAVTGVAADVVDVTGCIVTPGLVNAHHHFLQSAFRTLPGTRFVPMAQWLTTMAGAYAAAHTDPELTGLAASVGLAESLLNGVTTVADHHLTWPAGVDPVAMATATAQAGRTLGARVAFVRGTARDDPQAAADSVSAIVEALLLDNRSGDVGAGVTDDGMLQIAVGPSGVHADGPETFAALAKVAAEYGLRRRTQANEQVDVEIAAQRYGRRPIELLDEWGWLAPDVTIAHLCEVTDDEIALIADSGATATHAPGCDVPMGWGVAPVARLLGRGISVGLGTSGGGSNDAGHLLADARLAMQVSGLVGEPVSATALLAMATAGSAAGLGRSELGHLRVGAAADLCVWDVSDVHDAGVADPVAGLLWASPGRRPRDVMVAGRWVVRDGRLVTADSREFAARLRAALAARVD</sequence>
<keyword evidence="4" id="KW-1185">Reference proteome</keyword>
<dbReference type="Pfam" id="PF01979">
    <property type="entry name" value="Amidohydro_1"/>
    <property type="match status" value="1"/>
</dbReference>
<dbReference type="PANTHER" id="PTHR43794:SF11">
    <property type="entry name" value="AMIDOHYDROLASE-RELATED DOMAIN-CONTAINING PROTEIN"/>
    <property type="match status" value="1"/>
</dbReference>
<dbReference type="SUPFAM" id="SSF51556">
    <property type="entry name" value="Metallo-dependent hydrolases"/>
    <property type="match status" value="1"/>
</dbReference>
<name>A0A916T115_9ACTN</name>
<dbReference type="InterPro" id="IPR011059">
    <property type="entry name" value="Metal-dep_hydrolase_composite"/>
</dbReference>